<gene>
    <name evidence="2" type="ORF">DY245_39305</name>
</gene>
<dbReference type="RefSeq" id="WP_128511873.1">
    <property type="nucleotide sequence ID" value="NZ_QUAC01000454.1"/>
</dbReference>
<dbReference type="Gene3D" id="3.10.620.30">
    <property type="match status" value="1"/>
</dbReference>
<dbReference type="EMBL" id="QUAC01000454">
    <property type="protein sequence ID" value="REK85172.1"/>
    <property type="molecule type" value="Genomic_DNA"/>
</dbReference>
<accession>A0A371PRQ9</accession>
<name>A0A371PRQ9_STRIH</name>
<dbReference type="OrthoDB" id="5296450at2"/>
<dbReference type="SUPFAM" id="SSF54001">
    <property type="entry name" value="Cysteine proteinases"/>
    <property type="match status" value="1"/>
</dbReference>
<comment type="caution">
    <text evidence="2">The sequence shown here is derived from an EMBL/GenBank/DDBJ whole genome shotgun (WGS) entry which is preliminary data.</text>
</comment>
<evidence type="ECO:0000259" key="1">
    <source>
        <dbReference type="Pfam" id="PF01841"/>
    </source>
</evidence>
<dbReference type="PANTHER" id="PTHR33490:SF3">
    <property type="entry name" value="CONSERVED INTEGRAL MEMBRANE PROTEIN"/>
    <property type="match status" value="1"/>
</dbReference>
<sequence length="205" mass="22654">MELIQNTPEISAYLAASDVIDHEHPLVRATAATLSADAPDAYAYAKAAFAFVRDTIPHSYDTGDERSEMGVPPAEGWGRVTWRASDVLGQRTGICYAKSHALAALLRARGIPAALCYQKLGFVHGLVAVKLPGEERWARQDPRGNIPGIDAQFRLDREQLAYTARPECNELDYPVLFAEPHPVVLQCLREAADRPHLWQLLPTDL</sequence>
<dbReference type="Pfam" id="PF01841">
    <property type="entry name" value="Transglut_core"/>
    <property type="match status" value="1"/>
</dbReference>
<dbReference type="AlphaFoldDB" id="A0A371PRQ9"/>
<keyword evidence="3" id="KW-1185">Reference proteome</keyword>
<evidence type="ECO:0000313" key="2">
    <source>
        <dbReference type="EMBL" id="REK85172.1"/>
    </source>
</evidence>
<protein>
    <submittedName>
        <fullName evidence="2">Transglutaminase family protein</fullName>
    </submittedName>
</protein>
<proteinExistence type="predicted"/>
<dbReference type="Proteomes" id="UP000262477">
    <property type="component" value="Unassembled WGS sequence"/>
</dbReference>
<reference evidence="2 3" key="1">
    <citation type="submission" date="2018-08" db="EMBL/GenBank/DDBJ databases">
        <title>Streptomyces NEAU-D10 sp. nov., a novel Actinomycete isolated from soil.</title>
        <authorList>
            <person name="Jin L."/>
        </authorList>
    </citation>
    <scope>NUCLEOTIDE SEQUENCE [LARGE SCALE GENOMIC DNA]</scope>
    <source>
        <strain evidence="2 3">NEAU-D10</strain>
    </source>
</reference>
<evidence type="ECO:0000313" key="3">
    <source>
        <dbReference type="Proteomes" id="UP000262477"/>
    </source>
</evidence>
<dbReference type="InterPro" id="IPR038765">
    <property type="entry name" value="Papain-like_cys_pep_sf"/>
</dbReference>
<dbReference type="PANTHER" id="PTHR33490">
    <property type="entry name" value="BLR5614 PROTEIN-RELATED"/>
    <property type="match status" value="1"/>
</dbReference>
<organism evidence="2 3">
    <name type="scientific">Streptomyces inhibens</name>
    <dbReference type="NCBI Taxonomy" id="2293571"/>
    <lineage>
        <taxon>Bacteria</taxon>
        <taxon>Bacillati</taxon>
        <taxon>Actinomycetota</taxon>
        <taxon>Actinomycetes</taxon>
        <taxon>Kitasatosporales</taxon>
        <taxon>Streptomycetaceae</taxon>
        <taxon>Streptomyces</taxon>
    </lineage>
</organism>
<feature type="domain" description="Transglutaminase-like" evidence="1">
    <location>
        <begin position="29"/>
        <end position="131"/>
    </location>
</feature>
<dbReference type="InterPro" id="IPR002931">
    <property type="entry name" value="Transglutaminase-like"/>
</dbReference>